<dbReference type="PATRIC" id="fig|1195236.3.peg.2344"/>
<dbReference type="GO" id="GO:0052621">
    <property type="term" value="F:diguanylate cyclase activity"/>
    <property type="evidence" value="ECO:0007669"/>
    <property type="project" value="TreeGrafter"/>
</dbReference>
<evidence type="ECO:0000259" key="2">
    <source>
        <dbReference type="PROSITE" id="PS50887"/>
    </source>
</evidence>
<accession>S0FNV3</accession>
<dbReference type="Pfam" id="PF00990">
    <property type="entry name" value="GGDEF"/>
    <property type="match status" value="1"/>
</dbReference>
<dbReference type="STRING" id="1195236.CTER_2039"/>
<feature type="transmembrane region" description="Helical" evidence="1">
    <location>
        <begin position="163"/>
        <end position="185"/>
    </location>
</feature>
<dbReference type="AlphaFoldDB" id="S0FNV3"/>
<evidence type="ECO:0000313" key="3">
    <source>
        <dbReference type="EMBL" id="EMS72051.1"/>
    </source>
</evidence>
<dbReference type="CDD" id="cd01949">
    <property type="entry name" value="GGDEF"/>
    <property type="match status" value="1"/>
</dbReference>
<dbReference type="InterPro" id="IPR029787">
    <property type="entry name" value="Nucleotide_cyclase"/>
</dbReference>
<dbReference type="EMBL" id="AORV01000031">
    <property type="protein sequence ID" value="EMS72051.1"/>
    <property type="molecule type" value="Genomic_DNA"/>
</dbReference>
<feature type="transmembrane region" description="Helical" evidence="1">
    <location>
        <begin position="6"/>
        <end position="24"/>
    </location>
</feature>
<dbReference type="SUPFAM" id="SSF55073">
    <property type="entry name" value="Nucleotide cyclase"/>
    <property type="match status" value="1"/>
</dbReference>
<dbReference type="PANTHER" id="PTHR45138">
    <property type="entry name" value="REGULATORY COMPONENTS OF SENSORY TRANSDUCTION SYSTEM"/>
    <property type="match status" value="1"/>
</dbReference>
<dbReference type="PROSITE" id="PS50887">
    <property type="entry name" value="GGDEF"/>
    <property type="match status" value="1"/>
</dbReference>
<dbReference type="InterPro" id="IPR000160">
    <property type="entry name" value="GGDEF_dom"/>
</dbReference>
<feature type="transmembrane region" description="Helical" evidence="1">
    <location>
        <begin position="36"/>
        <end position="54"/>
    </location>
</feature>
<gene>
    <name evidence="3" type="ORF">CTER_2039</name>
</gene>
<keyword evidence="1" id="KW-0812">Transmembrane</keyword>
<dbReference type="GO" id="GO:0043709">
    <property type="term" value="P:cell adhesion involved in single-species biofilm formation"/>
    <property type="evidence" value="ECO:0007669"/>
    <property type="project" value="TreeGrafter"/>
</dbReference>
<dbReference type="GO" id="GO:1902201">
    <property type="term" value="P:negative regulation of bacterial-type flagellum-dependent cell motility"/>
    <property type="evidence" value="ECO:0007669"/>
    <property type="project" value="TreeGrafter"/>
</dbReference>
<dbReference type="Proteomes" id="UP000014155">
    <property type="component" value="Unassembled WGS sequence"/>
</dbReference>
<name>S0FNV3_RUMCE</name>
<dbReference type="GO" id="GO:0005886">
    <property type="term" value="C:plasma membrane"/>
    <property type="evidence" value="ECO:0007669"/>
    <property type="project" value="TreeGrafter"/>
</dbReference>
<keyword evidence="1" id="KW-1133">Transmembrane helix</keyword>
<evidence type="ECO:0000256" key="1">
    <source>
        <dbReference type="SAM" id="Phobius"/>
    </source>
</evidence>
<dbReference type="NCBIfam" id="TIGR00254">
    <property type="entry name" value="GGDEF"/>
    <property type="match status" value="1"/>
</dbReference>
<feature type="transmembrane region" description="Helical" evidence="1">
    <location>
        <begin position="60"/>
        <end position="80"/>
    </location>
</feature>
<feature type="transmembrane region" description="Helical" evidence="1">
    <location>
        <begin position="123"/>
        <end position="142"/>
    </location>
</feature>
<reference evidence="3 4" key="1">
    <citation type="journal article" date="2013" name="Genome Announc.">
        <title>Draft Genome Sequence of the Cellulolytic, Mesophilic, Anaerobic Bacterium Clostridium termitidis Strain CT1112 (DSM 5398).</title>
        <authorList>
            <person name="Lal S."/>
            <person name="Ramachandran U."/>
            <person name="Zhang X."/>
            <person name="Munir R."/>
            <person name="Sparling R."/>
            <person name="Levin D.B."/>
        </authorList>
    </citation>
    <scope>NUCLEOTIDE SEQUENCE [LARGE SCALE GENOMIC DNA]</scope>
    <source>
        <strain evidence="3 4">CT1112</strain>
    </source>
</reference>
<evidence type="ECO:0000313" key="4">
    <source>
        <dbReference type="Proteomes" id="UP000014155"/>
    </source>
</evidence>
<dbReference type="PANTHER" id="PTHR45138:SF23">
    <property type="entry name" value="SIGNALING PROTEIN"/>
    <property type="match status" value="1"/>
</dbReference>
<organism evidence="3 4">
    <name type="scientific">Ruminiclostridium cellobioparum subsp. termitidis CT1112</name>
    <dbReference type="NCBI Taxonomy" id="1195236"/>
    <lineage>
        <taxon>Bacteria</taxon>
        <taxon>Bacillati</taxon>
        <taxon>Bacillota</taxon>
        <taxon>Clostridia</taxon>
        <taxon>Eubacteriales</taxon>
        <taxon>Oscillospiraceae</taxon>
        <taxon>Ruminiclostridium</taxon>
    </lineage>
</organism>
<feature type="transmembrane region" description="Helical" evidence="1">
    <location>
        <begin position="205"/>
        <end position="228"/>
    </location>
</feature>
<dbReference type="SMART" id="SM00267">
    <property type="entry name" value="GGDEF"/>
    <property type="match status" value="1"/>
</dbReference>
<dbReference type="RefSeq" id="WP_004625564.1">
    <property type="nucleotide sequence ID" value="NZ_AORV01000031.1"/>
</dbReference>
<dbReference type="InterPro" id="IPR043128">
    <property type="entry name" value="Rev_trsase/Diguanyl_cyclase"/>
</dbReference>
<comment type="caution">
    <text evidence="3">The sequence shown here is derived from an EMBL/GenBank/DDBJ whole genome shotgun (WGS) entry which is preliminary data.</text>
</comment>
<feature type="domain" description="GGDEF" evidence="2">
    <location>
        <begin position="270"/>
        <end position="398"/>
    </location>
</feature>
<feature type="transmembrane region" description="Helical" evidence="1">
    <location>
        <begin position="92"/>
        <end position="111"/>
    </location>
</feature>
<protein>
    <submittedName>
        <fullName evidence="3">Diguanylate cyclase (GGDEF) domain protein</fullName>
    </submittedName>
</protein>
<dbReference type="eggNOG" id="COG2199">
    <property type="taxonomic scope" value="Bacteria"/>
</dbReference>
<keyword evidence="4" id="KW-1185">Reference proteome</keyword>
<dbReference type="InterPro" id="IPR050469">
    <property type="entry name" value="Diguanylate_Cyclase"/>
</dbReference>
<sequence length="398" mass="45702">MLFSIILESYSALLSSLTICYIIYRLNTDLKRVPLINYVFSSLSIASIVALINVTMPDSIMGIKIIGYILATVFIIMIFCKHNMYYTSVSALFGLLTLGFGELLVTLVYIYPLKLDKSEFRSSFIHVTVGDLLIFLFSYLILKFISDDFMKARKRIYKNNKRFMVLLFGNLITVFVILIFLFSLFDYTTEFQNNITQSGRVYMNVIIIVAVLIASIGGTIYLINYFLLNRIKYDRLKMNNLRDVMTGTLNRGSGLKFIEEQLELCKEQRRNLTVCYIDVNDLKVINDMLGHREGDFLIKTVICTIKNNIRETDVISRLGGDEFVIVFPGCTMEYSEKVMGRISGELKQLKPFSNKDYTISISYGFSQYDGEADITVEGLLDMADRQMYRNKRAIKAMV</sequence>
<proteinExistence type="predicted"/>
<keyword evidence="1" id="KW-0472">Membrane</keyword>
<dbReference type="Gene3D" id="3.30.70.270">
    <property type="match status" value="1"/>
</dbReference>